<dbReference type="InterPro" id="IPR024983">
    <property type="entry name" value="CHAT_dom"/>
</dbReference>
<protein>
    <submittedName>
        <fullName evidence="3">Tpr domain containing</fullName>
    </submittedName>
</protein>
<dbReference type="Pfam" id="PF12770">
    <property type="entry name" value="CHAT"/>
    <property type="match status" value="1"/>
</dbReference>
<evidence type="ECO:0000256" key="1">
    <source>
        <dbReference type="SAM" id="MobiDB-lite"/>
    </source>
</evidence>
<comment type="caution">
    <text evidence="3">The sequence shown here is derived from an EMBL/GenBank/DDBJ whole genome shotgun (WGS) entry which is preliminary data.</text>
</comment>
<sequence length="1951" mass="221813">MADADRLIKLENAVQAAREKLKSKTDCLIERASQLRELADALVIQFEEDHVTMDTLDEVIHLSNQAVELNPLLEHDAAHMSFLAVANHERYRWSSLGEEPGVQYLNKSIELQRHAIKVSTDRHMKSSNLKGLSDLLYGRYRRTCMAVELENDCRRLEDYDDVSLSTKELSEDLEEAIVVSKEAISLLDNDSPDKPTYILHEGFLFFLRFRLTGTVKDLEEAIVCTRQVYNAVIGVDKEVFAQLSMFLVTRYNQFGRSSDIEEAIKLAREILAISNYDEWHHSVTRLSRALFQLYKKSKEFEHLEEAFSYATQSFGNARGRMQTIIGGNLWHELYLERYKVTKDLSDLDDLIEFERTRSSNILIPLFEDILKDWWVETVGQRPHKSDLKRALTMPFCISIDGSSQISCLRDVADALELRYQRKGKAEDIADAVDTRRRITKLLMRPLYLLELGRCLLMLYEEAKDPEAAYEATQISQQLSPNLASPDSEYQYQYLRFKSVELAVRSRVLGNFESLEEAIKTGKQVLEICSNKPNGRSMAFFELGSMAYQMFCTTKLQSDIECALKYCEQAMEVMSENFINKAHCLSNYSSYLLEYYRSTKRLQQLDETIRLGSIAVKASSDGSYQREIILDNLATALYQRFLVTDVRNDLEGAISLSRQAVQIKLEDPIGGCTYFLNLAAMLCEIHTFTEGQESVDYLTQAVELVTLARTSAEQREQQHPNLSNVVCFCSAPSRAIYVPPKYFSFIRGRIERYRSKMKTSDYMSYTDQALCMGSLILLFSCYHECSDDADINEPIRFVQDAVDRRQNIENRETMAWLTCALSVGLVFRFHMAKSAEDLIHAIALSKRALDMSSEDDIYRPFYMIVYSCGLYARYSYTARLPDLYECIRISFQAWNMSSVGNEVEDFHNQSIAAGNLSYYLTDRYLREGDTQDFEKSIEMRQAEHRVPIALDDDDFTDFHRWRKKVTQKYSTCSASVTTPMHLMLQSVADSPKRLYDVSTICLQVYDEIHSPQSLSQAIFLCRCSVKSTPQRHSDSLVRTELLGRCLALRYDLNKGKNTVIGEENASTFHLIDDLNGALDSLQLIIDAEFQESPLWSSALHLLGPLYMDRYRISGDIGDLRMGVILLDESLKATPNDHDLRCIRLQQLGAARMDIFGMFNRASDLELAKQHFWDASESSGSPSLKADSLTDLATAYQADHNMRTTRHLYKSIELYDMAQKVLDGLKSQPQFPEYSAKVFSGRGFSYFELYKATKIPQHLEDSVENMKQALTSGKNRRFQVLQLVKIAEAKIEGYVATQDKVQLADASQYLQNAVDITRSFCSKKASDNIGQLHALGACYRSKYEATKSMSDLDLAICLLDEAFELSPLDTARDLTRLISISKDLTSALKVGRRWDRAYVVASRAVPYIVTTTPRFLDISDSQLLLSKYSSLASDGAAFALSAGREPMEAVEILEAGRGVSMLALNELRSDSTSQNRLPDEDREKLHILQKELEDSSPEASRDTVNSTQNVGESLRRAARRVRAGRNLTKLILSQHRRNHQMVFTEKIKSTHLAQASVGGAVIVVNVSYRCDALLIKGAVVQALPLPKLSIQKIQDWIEEANFTSPQVLEWLWETIVSPVLQALGHTGPPRLGQPWPRIWWIPTGPLSKFPLHAAGRHREECSFDSTIDRVISSYSVSIRGLVESVNWGIRSARNKPNKDSESKKALVIAMDYTPGINLPLRHACEEAEAVARACELMSMETIRQDRCTKNKALLHLRDSEIFHFAGHGYRDNIDPSKSHLRLQDWQSDPLTVANLIEMNLRERKPFLAYLGACGTGEIRNEKHLDESIHLISACQLAGFRHVIGTLCKVDDRTCVDIASITYDILCKKGLTDASVSEGLHHAVRKLREDWRIAQQGPTWAMVIRDSQRDNERTQPEFFDSDDGLTRDASPYNSDEDDYEAVPLQWAPYVHYGC</sequence>
<evidence type="ECO:0000313" key="4">
    <source>
        <dbReference type="Proteomes" id="UP000266234"/>
    </source>
</evidence>
<accession>A0A395SIC1</accession>
<dbReference type="InterPro" id="IPR011990">
    <property type="entry name" value="TPR-like_helical_dom_sf"/>
</dbReference>
<keyword evidence="4" id="KW-1185">Reference proteome</keyword>
<dbReference type="STRING" id="694270.A0A395SIC1"/>
<feature type="region of interest" description="Disordered" evidence="1">
    <location>
        <begin position="1903"/>
        <end position="1934"/>
    </location>
</feature>
<evidence type="ECO:0000259" key="2">
    <source>
        <dbReference type="Pfam" id="PF12770"/>
    </source>
</evidence>
<name>A0A395SIC1_9HYPO</name>
<proteinExistence type="predicted"/>
<dbReference type="EMBL" id="PXOG01000151">
    <property type="protein sequence ID" value="RGP72141.1"/>
    <property type="molecule type" value="Genomic_DNA"/>
</dbReference>
<reference evidence="3 4" key="1">
    <citation type="journal article" date="2018" name="PLoS Pathog.">
        <title>Evolution of structural diversity of trichothecenes, a family of toxins produced by plant pathogenic and entomopathogenic fungi.</title>
        <authorList>
            <person name="Proctor R.H."/>
            <person name="McCormick S.P."/>
            <person name="Kim H.S."/>
            <person name="Cardoza R.E."/>
            <person name="Stanley A.M."/>
            <person name="Lindo L."/>
            <person name="Kelly A."/>
            <person name="Brown D.W."/>
            <person name="Lee T."/>
            <person name="Vaughan M.M."/>
            <person name="Alexander N.J."/>
            <person name="Busman M."/>
            <person name="Gutierrez S."/>
        </authorList>
    </citation>
    <scope>NUCLEOTIDE SEQUENCE [LARGE SCALE GENOMIC DNA]</scope>
    <source>
        <strain evidence="3 4">NRRL 20695</strain>
    </source>
</reference>
<organism evidence="3 4">
    <name type="scientific">Fusarium longipes</name>
    <dbReference type="NCBI Taxonomy" id="694270"/>
    <lineage>
        <taxon>Eukaryota</taxon>
        <taxon>Fungi</taxon>
        <taxon>Dikarya</taxon>
        <taxon>Ascomycota</taxon>
        <taxon>Pezizomycotina</taxon>
        <taxon>Sordariomycetes</taxon>
        <taxon>Hypocreomycetidae</taxon>
        <taxon>Hypocreales</taxon>
        <taxon>Nectriaceae</taxon>
        <taxon>Fusarium</taxon>
    </lineage>
</organism>
<dbReference type="Gene3D" id="1.25.40.10">
    <property type="entry name" value="Tetratricopeptide repeat domain"/>
    <property type="match status" value="2"/>
</dbReference>
<feature type="region of interest" description="Disordered" evidence="1">
    <location>
        <begin position="1489"/>
        <end position="1509"/>
    </location>
</feature>
<feature type="compositionally biased region" description="Basic and acidic residues" evidence="1">
    <location>
        <begin position="1903"/>
        <end position="1912"/>
    </location>
</feature>
<dbReference type="Proteomes" id="UP000266234">
    <property type="component" value="Unassembled WGS sequence"/>
</dbReference>
<feature type="domain" description="CHAT" evidence="2">
    <location>
        <begin position="1605"/>
        <end position="1950"/>
    </location>
</feature>
<evidence type="ECO:0000313" key="3">
    <source>
        <dbReference type="EMBL" id="RGP72141.1"/>
    </source>
</evidence>
<feature type="compositionally biased region" description="Polar residues" evidence="1">
    <location>
        <begin position="1500"/>
        <end position="1509"/>
    </location>
</feature>
<dbReference type="OrthoDB" id="9991317at2759"/>
<gene>
    <name evidence="3" type="ORF">FLONG3_6864</name>
</gene>